<keyword evidence="9" id="KW-0902">Two-component regulatory system</keyword>
<evidence type="ECO:0000256" key="2">
    <source>
        <dbReference type="ARBA" id="ARBA00004370"/>
    </source>
</evidence>
<dbReference type="RefSeq" id="WP_130459065.1">
    <property type="nucleotide sequence ID" value="NZ_SHKM01000001.1"/>
</dbReference>
<evidence type="ECO:0000313" key="13">
    <source>
        <dbReference type="EMBL" id="RZT90716.1"/>
    </source>
</evidence>
<protein>
    <recommendedName>
        <fullName evidence="3">histidine kinase</fullName>
        <ecNumber evidence="3">2.7.13.3</ecNumber>
    </recommendedName>
</protein>
<dbReference type="Gene3D" id="3.30.565.10">
    <property type="entry name" value="Histidine kinase-like ATPase, C-terminal domain"/>
    <property type="match status" value="1"/>
</dbReference>
<comment type="subcellular location">
    <subcellularLocation>
        <location evidence="2">Membrane</location>
    </subcellularLocation>
</comment>
<keyword evidence="4" id="KW-0597">Phosphoprotein</keyword>
<dbReference type="PROSITE" id="PS50885">
    <property type="entry name" value="HAMP"/>
    <property type="match status" value="1"/>
</dbReference>
<evidence type="ECO:0000256" key="6">
    <source>
        <dbReference type="ARBA" id="ARBA00022692"/>
    </source>
</evidence>
<dbReference type="EC" id="2.7.13.3" evidence="3"/>
<dbReference type="SMART" id="SM00387">
    <property type="entry name" value="HATPase_c"/>
    <property type="match status" value="1"/>
</dbReference>
<keyword evidence="10" id="KW-0472">Membrane</keyword>
<dbReference type="PRINTS" id="PR00344">
    <property type="entry name" value="BCTRLSENSOR"/>
</dbReference>
<feature type="domain" description="HAMP" evidence="12">
    <location>
        <begin position="182"/>
        <end position="234"/>
    </location>
</feature>
<evidence type="ECO:0000256" key="7">
    <source>
        <dbReference type="ARBA" id="ARBA00022777"/>
    </source>
</evidence>
<evidence type="ECO:0000259" key="11">
    <source>
        <dbReference type="PROSITE" id="PS50109"/>
    </source>
</evidence>
<dbReference type="InterPro" id="IPR036890">
    <property type="entry name" value="HATPase_C_sf"/>
</dbReference>
<comment type="caution">
    <text evidence="13">The sequence shown here is derived from an EMBL/GenBank/DDBJ whole genome shotgun (WGS) entry which is preliminary data.</text>
</comment>
<dbReference type="InterPro" id="IPR003594">
    <property type="entry name" value="HATPase_dom"/>
</dbReference>
<evidence type="ECO:0000256" key="5">
    <source>
        <dbReference type="ARBA" id="ARBA00022679"/>
    </source>
</evidence>
<dbReference type="PROSITE" id="PS50109">
    <property type="entry name" value="HIS_KIN"/>
    <property type="match status" value="1"/>
</dbReference>
<proteinExistence type="predicted"/>
<evidence type="ECO:0000256" key="10">
    <source>
        <dbReference type="ARBA" id="ARBA00023136"/>
    </source>
</evidence>
<dbReference type="SUPFAM" id="SSF55874">
    <property type="entry name" value="ATPase domain of HSP90 chaperone/DNA topoisomerase II/histidine kinase"/>
    <property type="match status" value="1"/>
</dbReference>
<dbReference type="Pfam" id="PF08521">
    <property type="entry name" value="2CSK_N"/>
    <property type="match status" value="1"/>
</dbReference>
<dbReference type="CDD" id="cd00082">
    <property type="entry name" value="HisKA"/>
    <property type="match status" value="1"/>
</dbReference>
<gene>
    <name evidence="13" type="ORF">EV678_1536</name>
</gene>
<keyword evidence="14" id="KW-1185">Reference proteome</keyword>
<evidence type="ECO:0000313" key="14">
    <source>
        <dbReference type="Proteomes" id="UP000292136"/>
    </source>
</evidence>
<evidence type="ECO:0000256" key="8">
    <source>
        <dbReference type="ARBA" id="ARBA00022989"/>
    </source>
</evidence>
<dbReference type="InterPro" id="IPR005467">
    <property type="entry name" value="His_kinase_dom"/>
</dbReference>
<accession>A0ABY0IUC6</accession>
<dbReference type="Pfam" id="PF00512">
    <property type="entry name" value="HisKA"/>
    <property type="match status" value="1"/>
</dbReference>
<evidence type="ECO:0000256" key="9">
    <source>
        <dbReference type="ARBA" id="ARBA00023012"/>
    </source>
</evidence>
<sequence>MIRQPSLRRLLLIWLLPAMLALVAAGGLMAYGIALRSATWAYDRALLDTSLALSGQIHIVSGHPVLNLPSQAQEILLTDRYDNVFYEVIGPQGESVAGHRGIPRPPQQLPEDGRIYYDGWFHDREVRVAALFVLREGIPLLILAAETQTKRDNLVREILTSMLLPELLLVAATLGLGWLGIRHGLKPVEDLREQLSQRSHHDLSAVSSDRVPREIGPLVEELNHLLSRLDGSLSAQRNFVSDAAHQLRTPLAALQAQAELALRRLNGPAPTQTGELRAELERILAATRRLTHLAHQLLALARAEPGGEQAMKPLDLVEVVHQCAETWHPRALERNIDLGFDLAPAPLLGHPRLLEELLSNLIDNAIHYTPAGGSVTVRTFARDGAAVLQVDDTGPGIAPEQREKVFERFHRINGEQNPEGCGLGLAIVREIAKQHGADVWLDEAPVLGGARLEVSFPPPPGR</sequence>
<dbReference type="InterPro" id="IPR003660">
    <property type="entry name" value="HAMP_dom"/>
</dbReference>
<keyword evidence="6" id="KW-0812">Transmembrane</keyword>
<dbReference type="Pfam" id="PF02518">
    <property type="entry name" value="HATPase_c"/>
    <property type="match status" value="1"/>
</dbReference>
<dbReference type="SUPFAM" id="SSF47384">
    <property type="entry name" value="Homodimeric domain of signal transducing histidine kinase"/>
    <property type="match status" value="1"/>
</dbReference>
<dbReference type="CDD" id="cd00075">
    <property type="entry name" value="HATPase"/>
    <property type="match status" value="1"/>
</dbReference>
<evidence type="ECO:0000259" key="12">
    <source>
        <dbReference type="PROSITE" id="PS50885"/>
    </source>
</evidence>
<comment type="catalytic activity">
    <reaction evidence="1">
        <text>ATP + protein L-histidine = ADP + protein N-phospho-L-histidine.</text>
        <dbReference type="EC" id="2.7.13.3"/>
    </reaction>
</comment>
<dbReference type="InterPro" id="IPR003661">
    <property type="entry name" value="HisK_dim/P_dom"/>
</dbReference>
<evidence type="ECO:0000256" key="4">
    <source>
        <dbReference type="ARBA" id="ARBA00022553"/>
    </source>
</evidence>
<name>A0ABY0IUC6_9RHOO</name>
<evidence type="ECO:0000256" key="1">
    <source>
        <dbReference type="ARBA" id="ARBA00000085"/>
    </source>
</evidence>
<reference evidence="13 14" key="1">
    <citation type="submission" date="2019-02" db="EMBL/GenBank/DDBJ databases">
        <title>Genomic Encyclopedia of Type Strains, Phase IV (KMG-IV): sequencing the most valuable type-strain genomes for metagenomic binning, comparative biology and taxonomic classification.</title>
        <authorList>
            <person name="Goeker M."/>
        </authorList>
    </citation>
    <scope>NUCLEOTIDE SEQUENCE [LARGE SCALE GENOMIC DNA]</scope>
    <source>
        <strain evidence="13 14">DSM 21223</strain>
    </source>
</reference>
<feature type="domain" description="Histidine kinase" evidence="11">
    <location>
        <begin position="242"/>
        <end position="460"/>
    </location>
</feature>
<dbReference type="InterPro" id="IPR013727">
    <property type="entry name" value="2CSK_N"/>
</dbReference>
<dbReference type="Gene3D" id="1.10.287.130">
    <property type="match status" value="1"/>
</dbReference>
<dbReference type="InterPro" id="IPR004358">
    <property type="entry name" value="Sig_transdc_His_kin-like_C"/>
</dbReference>
<keyword evidence="5" id="KW-0808">Transferase</keyword>
<keyword evidence="8" id="KW-1133">Transmembrane helix</keyword>
<dbReference type="EMBL" id="SHKM01000001">
    <property type="protein sequence ID" value="RZT90716.1"/>
    <property type="molecule type" value="Genomic_DNA"/>
</dbReference>
<dbReference type="PANTHER" id="PTHR45436">
    <property type="entry name" value="SENSOR HISTIDINE KINASE YKOH"/>
    <property type="match status" value="1"/>
</dbReference>
<organism evidence="13 14">
    <name type="scientific">Azospira oryzae</name>
    <dbReference type="NCBI Taxonomy" id="146939"/>
    <lineage>
        <taxon>Bacteria</taxon>
        <taxon>Pseudomonadati</taxon>
        <taxon>Pseudomonadota</taxon>
        <taxon>Betaproteobacteria</taxon>
        <taxon>Rhodocyclales</taxon>
        <taxon>Rhodocyclaceae</taxon>
        <taxon>Azospira</taxon>
    </lineage>
</organism>
<dbReference type="SMART" id="SM00388">
    <property type="entry name" value="HisKA"/>
    <property type="match status" value="1"/>
</dbReference>
<dbReference type="InterPro" id="IPR050428">
    <property type="entry name" value="TCS_sensor_his_kinase"/>
</dbReference>
<dbReference type="GO" id="GO:0016301">
    <property type="term" value="F:kinase activity"/>
    <property type="evidence" value="ECO:0007669"/>
    <property type="project" value="UniProtKB-KW"/>
</dbReference>
<keyword evidence="7 13" id="KW-0418">Kinase</keyword>
<dbReference type="Proteomes" id="UP000292136">
    <property type="component" value="Unassembled WGS sequence"/>
</dbReference>
<dbReference type="InterPro" id="IPR036097">
    <property type="entry name" value="HisK_dim/P_sf"/>
</dbReference>
<dbReference type="PANTHER" id="PTHR45436:SF1">
    <property type="entry name" value="SENSOR PROTEIN QSEC"/>
    <property type="match status" value="1"/>
</dbReference>
<evidence type="ECO:0000256" key="3">
    <source>
        <dbReference type="ARBA" id="ARBA00012438"/>
    </source>
</evidence>